<protein>
    <submittedName>
        <fullName evidence="2">Uncharacterized protein</fullName>
    </submittedName>
</protein>
<gene>
    <name evidence="2" type="ORF">FEQUK3_LOCUS9436</name>
</gene>
<dbReference type="Proteomes" id="UP000693738">
    <property type="component" value="Unassembled WGS sequence"/>
</dbReference>
<feature type="transmembrane region" description="Helical" evidence="1">
    <location>
        <begin position="46"/>
        <end position="68"/>
    </location>
</feature>
<name>A0A8J2NDI9_FUSEQ</name>
<evidence type="ECO:0000256" key="1">
    <source>
        <dbReference type="SAM" id="Phobius"/>
    </source>
</evidence>
<feature type="transmembrane region" description="Helical" evidence="1">
    <location>
        <begin position="479"/>
        <end position="501"/>
    </location>
</feature>
<keyword evidence="1" id="KW-1133">Transmembrane helix</keyword>
<organism evidence="2 3">
    <name type="scientific">Fusarium equiseti</name>
    <name type="common">Fusarium scirpi</name>
    <dbReference type="NCBI Taxonomy" id="61235"/>
    <lineage>
        <taxon>Eukaryota</taxon>
        <taxon>Fungi</taxon>
        <taxon>Dikarya</taxon>
        <taxon>Ascomycota</taxon>
        <taxon>Pezizomycotina</taxon>
        <taxon>Sordariomycetes</taxon>
        <taxon>Hypocreomycetidae</taxon>
        <taxon>Hypocreales</taxon>
        <taxon>Nectriaceae</taxon>
        <taxon>Fusarium</taxon>
        <taxon>Fusarium incarnatum-equiseti species complex</taxon>
    </lineage>
</organism>
<dbReference type="EMBL" id="CAJSTJ010000161">
    <property type="protein sequence ID" value="CAG7563721.1"/>
    <property type="molecule type" value="Genomic_DNA"/>
</dbReference>
<keyword evidence="1" id="KW-0472">Membrane</keyword>
<accession>A0A8J2NDI9</accession>
<reference evidence="2" key="1">
    <citation type="submission" date="2021-05" db="EMBL/GenBank/DDBJ databases">
        <authorList>
            <person name="Khan N."/>
        </authorList>
    </citation>
    <scope>NUCLEOTIDE SEQUENCE</scope>
</reference>
<evidence type="ECO:0000313" key="3">
    <source>
        <dbReference type="Proteomes" id="UP000693738"/>
    </source>
</evidence>
<feature type="transmembrane region" description="Helical" evidence="1">
    <location>
        <begin position="104"/>
        <end position="126"/>
    </location>
</feature>
<keyword evidence="1" id="KW-0812">Transmembrane</keyword>
<dbReference type="AlphaFoldDB" id="A0A8J2NDI9"/>
<evidence type="ECO:0000313" key="2">
    <source>
        <dbReference type="EMBL" id="CAG7563721.1"/>
    </source>
</evidence>
<sequence length="595" mass="67109">MGPTDFELQSVRTVTNNDLDDEPQRPRQTTGLAKGRPVLRTRRRSLWIFLFYLFILLAPWILTCILMSRPLNRTSYMVQSGSIGPVETSHWQLLQVVIRSINSAAGVLGVPIVSCLLAHGAVVYWIDDLQAYLWNDDQSPDYDDEYHREERQTLDWHYPRRSDDRLEISPARRYFVSSVANGTSTGVYRHHATSFSGEALNVNICVEGSSYTVPWNTSRDKQEYSERLWLAMVYNDDTSNGGLISQMKTQDYNYILKCESKSRRGWFELPSMVNQDKAGPLLDKWPSEDEIKNKYNDYYVPYSPDRGRYPTDVQEGDLGRGRSFLNYGTDAFSTAHLPTPGPLMTAALAWFGNGSFFDIIRSSDNVTISDLCGQSALPFSGVMDRSSNTDWCNSMWQSGRSRGELPVDDDSWVPAMEDLLSDYFVKLRDEKQSERFLEMAMFFANEALLANSGTRKEGRAIYYNPGRSITKPKFSMSTILTVSVLLGLQALGLCFLMLFILHSPTWTNTLDADALAQIGGQLKEWGEPRPELSQIPGVIGVERARHIAETSSVRLSAPNDDSSRLSNIHLGLGGEGLITRSALMQMGDDTTIVYR</sequence>
<comment type="caution">
    <text evidence="2">The sequence shown here is derived from an EMBL/GenBank/DDBJ whole genome shotgun (WGS) entry which is preliminary data.</text>
</comment>
<proteinExistence type="predicted"/>